<dbReference type="Pfam" id="PF17170">
    <property type="entry name" value="DUF5128"/>
    <property type="match status" value="1"/>
</dbReference>
<dbReference type="STRING" id="927665.HMPREF1535_01329"/>
<evidence type="ECO:0000313" key="2">
    <source>
        <dbReference type="Proteomes" id="UP000033047"/>
    </source>
</evidence>
<dbReference type="Gene3D" id="2.120.10.30">
    <property type="entry name" value="TolB, C-terminal domain"/>
    <property type="match status" value="1"/>
</dbReference>
<evidence type="ECO:0008006" key="3">
    <source>
        <dbReference type="Google" id="ProtNLM"/>
    </source>
</evidence>
<dbReference type="PATRIC" id="fig|927665.4.peg.1358"/>
<comment type="caution">
    <text evidence="1">The sequence shown here is derived from an EMBL/GenBank/DDBJ whole genome shotgun (WGS) entry which is preliminary data.</text>
</comment>
<accession>A0A0F5JIC3</accession>
<dbReference type="EMBL" id="AQHV01000009">
    <property type="protein sequence ID" value="KKB57508.1"/>
    <property type="molecule type" value="Genomic_DNA"/>
</dbReference>
<name>A0A0F5JIC3_9BACT</name>
<dbReference type="AlphaFoldDB" id="A0A0F5JIC3"/>
<organism evidence="1 2">
    <name type="scientific">Parabacteroides goldsteinii DSM 19448 = WAL 12034</name>
    <dbReference type="NCBI Taxonomy" id="927665"/>
    <lineage>
        <taxon>Bacteria</taxon>
        <taxon>Pseudomonadati</taxon>
        <taxon>Bacteroidota</taxon>
        <taxon>Bacteroidia</taxon>
        <taxon>Bacteroidales</taxon>
        <taxon>Tannerellaceae</taxon>
        <taxon>Parabacteroides</taxon>
    </lineage>
</organism>
<dbReference type="Proteomes" id="UP000033047">
    <property type="component" value="Unassembled WGS sequence"/>
</dbReference>
<protein>
    <recommendedName>
        <fullName evidence="3">6-bladed beta-propeller</fullName>
    </recommendedName>
</protein>
<dbReference type="InterPro" id="IPR011042">
    <property type="entry name" value="6-blade_b-propeller_TolB-like"/>
</dbReference>
<gene>
    <name evidence="1" type="ORF">HMPREF1535_01329</name>
</gene>
<dbReference type="HOGENOM" id="CLU_053283_1_1_10"/>
<dbReference type="PROSITE" id="PS51257">
    <property type="entry name" value="PROKAR_LIPOPROTEIN"/>
    <property type="match status" value="1"/>
</dbReference>
<evidence type="ECO:0000313" key="1">
    <source>
        <dbReference type="EMBL" id="KKB57508.1"/>
    </source>
</evidence>
<proteinExistence type="predicted"/>
<dbReference type="RefSeq" id="WP_046145630.1">
    <property type="nucleotide sequence ID" value="NZ_KQ033912.1"/>
</dbReference>
<reference evidence="1 2" key="1">
    <citation type="submission" date="2013-04" db="EMBL/GenBank/DDBJ databases">
        <title>The Genome Sequence of Parabacteroides goldsteinii DSM 19448.</title>
        <authorList>
            <consortium name="The Broad Institute Genomics Platform"/>
            <person name="Earl A."/>
            <person name="Ward D."/>
            <person name="Feldgarden M."/>
            <person name="Gevers D."/>
            <person name="Martens E."/>
            <person name="Sakamoto M."/>
            <person name="Benno Y."/>
            <person name="Song Y."/>
            <person name="Liu C."/>
            <person name="Lee J."/>
            <person name="Bolanos M."/>
            <person name="Vaisanen M.L."/>
            <person name="Finegold S.M."/>
            <person name="Walker B."/>
            <person name="Young S."/>
            <person name="Zeng Q."/>
            <person name="Gargeya S."/>
            <person name="Fitzgerald M."/>
            <person name="Haas B."/>
            <person name="Abouelleil A."/>
            <person name="Allen A.W."/>
            <person name="Alvarado L."/>
            <person name="Arachchi H.M."/>
            <person name="Berlin A.M."/>
            <person name="Chapman S.B."/>
            <person name="Gainer-Dewar J."/>
            <person name="Goldberg J."/>
            <person name="Griggs A."/>
            <person name="Gujja S."/>
            <person name="Hansen M."/>
            <person name="Howarth C."/>
            <person name="Imamovic A."/>
            <person name="Ireland A."/>
            <person name="Larimer J."/>
            <person name="McCowan C."/>
            <person name="Murphy C."/>
            <person name="Pearson M."/>
            <person name="Poon T.W."/>
            <person name="Priest M."/>
            <person name="Roberts A."/>
            <person name="Saif S."/>
            <person name="Shea T."/>
            <person name="Sisk P."/>
            <person name="Sykes S."/>
            <person name="Wortman J."/>
            <person name="Nusbaum C."/>
            <person name="Birren B."/>
        </authorList>
    </citation>
    <scope>NUCLEOTIDE SEQUENCE [LARGE SCALE GENOMIC DNA]</scope>
    <source>
        <strain evidence="1 2">DSM 19448</strain>
    </source>
</reference>
<sequence>MKFYKIKMYPILILSIISIGCNEKAETTKNKLVSIDVRAYVNSNDAISIKNEIERIEYIPLELTDDNSSMVGKIMDVILTKDYIFVLSDPTCGVLQFDIKGNFIRQVAKYGQGPGELLFPISMYSVEEDSKLYITGAYQTTIYNFDGKFEEAFDRGGRMSFYSYPIGEGRVVETSSEGIPFEAKGHFGIGIFSNMGKGDTIMMKNNFSNDKISPSKESGFKLTRCIPSDSGVLFSTMTNDTIYRLTKDTITPAFCWQRNLNEESLKSSYSLLNFIPTNTELFLYDIIEFPESICFRYVYKEKSYIMLYDKQSGKILSTPTPYKWNDISNVDFWMTMWGINNDIDHGLPIAPLHWYKNKKISIQCTPASTIDYLRDKGMLKKAPDILKKMNGDENPIVILYHLKC</sequence>